<evidence type="ECO:0000313" key="3">
    <source>
        <dbReference type="EMBL" id="KAB8166552.1"/>
    </source>
</evidence>
<feature type="transmembrane region" description="Helical" evidence="1">
    <location>
        <begin position="6"/>
        <end position="27"/>
    </location>
</feature>
<dbReference type="EMBL" id="VDLY02000006">
    <property type="protein sequence ID" value="KAB8166552.1"/>
    <property type="molecule type" value="Genomic_DNA"/>
</dbReference>
<evidence type="ECO:0000313" key="4">
    <source>
        <dbReference type="Proteomes" id="UP000314251"/>
    </source>
</evidence>
<dbReference type="Pfam" id="PF07811">
    <property type="entry name" value="TadE"/>
    <property type="match status" value="1"/>
</dbReference>
<evidence type="ECO:0000256" key="1">
    <source>
        <dbReference type="SAM" id="Phobius"/>
    </source>
</evidence>
<evidence type="ECO:0000259" key="2">
    <source>
        <dbReference type="Pfam" id="PF07811"/>
    </source>
</evidence>
<dbReference type="AlphaFoldDB" id="A0A5N6AEE8"/>
<dbReference type="InterPro" id="IPR012495">
    <property type="entry name" value="TadE-like_dom"/>
</dbReference>
<dbReference type="OrthoDB" id="4869119at2"/>
<accession>A0A5N6AEE8</accession>
<dbReference type="Proteomes" id="UP000314251">
    <property type="component" value="Unassembled WGS sequence"/>
</dbReference>
<reference evidence="3" key="1">
    <citation type="submission" date="2019-10" db="EMBL/GenBank/DDBJ databases">
        <title>Nonomuraea sp. nov., isolated from Phyllanthus amarus.</title>
        <authorList>
            <person name="Klykleung N."/>
            <person name="Tanasupawat S."/>
        </authorList>
    </citation>
    <scope>NUCLEOTIDE SEQUENCE [LARGE SCALE GENOMIC DNA]</scope>
    <source>
        <strain evidence="3">3MP-10</strain>
    </source>
</reference>
<proteinExistence type="predicted"/>
<keyword evidence="1" id="KW-0812">Transmembrane</keyword>
<comment type="caution">
    <text evidence="3">The sequence shown here is derived from an EMBL/GenBank/DDBJ whole genome shotgun (WGS) entry which is preliminary data.</text>
</comment>
<protein>
    <submittedName>
        <fullName evidence="3">Pilus assembly protein TadE</fullName>
    </submittedName>
</protein>
<keyword evidence="1" id="KW-1133">Transmembrane helix</keyword>
<sequence>MRDRGSASAELVLLLPVLILVLYVVVYSTRGAESRMRIDDAAHQAARSASQARTPAHALHNAETAATAALENAGLACQHVDVDLNGSLDAGSTVTVTLTCTVGLQDLAFLPLPGSTTLSAEFTAPVDVYRGATG</sequence>
<keyword evidence="4" id="KW-1185">Reference proteome</keyword>
<feature type="domain" description="TadE-like" evidence="2">
    <location>
        <begin position="5"/>
        <end position="47"/>
    </location>
</feature>
<gene>
    <name evidence="3" type="ORF">FH607_011460</name>
</gene>
<keyword evidence="1" id="KW-0472">Membrane</keyword>
<organism evidence="3 4">
    <name type="scientific">Streptomyces mimosae</name>
    <dbReference type="NCBI Taxonomy" id="2586635"/>
    <lineage>
        <taxon>Bacteria</taxon>
        <taxon>Bacillati</taxon>
        <taxon>Actinomycetota</taxon>
        <taxon>Actinomycetes</taxon>
        <taxon>Kitasatosporales</taxon>
        <taxon>Streptomycetaceae</taxon>
        <taxon>Streptomyces</taxon>
    </lineage>
</organism>
<name>A0A5N6AEE8_9ACTN</name>